<keyword evidence="3" id="KW-1185">Reference proteome</keyword>
<proteinExistence type="predicted"/>
<dbReference type="KEGG" id="fal:FRAAL2882"/>
<dbReference type="Proteomes" id="UP000000657">
    <property type="component" value="Chromosome"/>
</dbReference>
<organism evidence="2 3">
    <name type="scientific">Frankia alni (strain DSM 45986 / CECT 9034 / ACN14a)</name>
    <dbReference type="NCBI Taxonomy" id="326424"/>
    <lineage>
        <taxon>Bacteria</taxon>
        <taxon>Bacillati</taxon>
        <taxon>Actinomycetota</taxon>
        <taxon>Actinomycetes</taxon>
        <taxon>Frankiales</taxon>
        <taxon>Frankiaceae</taxon>
        <taxon>Frankia</taxon>
    </lineage>
</organism>
<dbReference type="AlphaFoldDB" id="Q0RLS8"/>
<feature type="transmembrane region" description="Helical" evidence="1">
    <location>
        <begin position="6"/>
        <end position="29"/>
    </location>
</feature>
<keyword evidence="1" id="KW-0812">Transmembrane</keyword>
<dbReference type="STRING" id="326424.FRAAL2882"/>
<keyword evidence="1" id="KW-1133">Transmembrane helix</keyword>
<keyword evidence="1" id="KW-0472">Membrane</keyword>
<gene>
    <name evidence="2" type="ordered locus">FRAAL2882</name>
</gene>
<evidence type="ECO:0000256" key="1">
    <source>
        <dbReference type="SAM" id="Phobius"/>
    </source>
</evidence>
<reference evidence="2 3" key="1">
    <citation type="journal article" date="2007" name="Genome Res.">
        <title>Genome characteristics of facultatively symbiotic Frankia sp. strains reflect host range and host plant biogeography.</title>
        <authorList>
            <person name="Normand P."/>
            <person name="Lapierre P."/>
            <person name="Tisa L.S."/>
            <person name="Gogarten J.P."/>
            <person name="Alloisio N."/>
            <person name="Bagnarol E."/>
            <person name="Bassi C.A."/>
            <person name="Berry A.M."/>
            <person name="Bickhart D.M."/>
            <person name="Choisne N."/>
            <person name="Couloux A."/>
            <person name="Cournoyer B."/>
            <person name="Cruveiller S."/>
            <person name="Daubin V."/>
            <person name="Demange N."/>
            <person name="Francino M.P."/>
            <person name="Goltsman E."/>
            <person name="Huang Y."/>
            <person name="Kopp O.R."/>
            <person name="Labarre L."/>
            <person name="Lapidus A."/>
            <person name="Lavire C."/>
            <person name="Marechal J."/>
            <person name="Martinez M."/>
            <person name="Mastronunzio J.E."/>
            <person name="Mullin B.C."/>
            <person name="Niemann J."/>
            <person name="Pujic P."/>
            <person name="Rawnsley T."/>
            <person name="Rouy Z."/>
            <person name="Schenowitz C."/>
            <person name="Sellstedt A."/>
            <person name="Tavares F."/>
            <person name="Tomkins J.P."/>
            <person name="Vallenet D."/>
            <person name="Valverde C."/>
            <person name="Wall L.G."/>
            <person name="Wang Y."/>
            <person name="Medigue C."/>
            <person name="Benson D.R."/>
        </authorList>
    </citation>
    <scope>NUCLEOTIDE SEQUENCE [LARGE SCALE GENOMIC DNA]</scope>
    <source>
        <strain evidence="3">DSM 45986 / CECT 9034 / ACN14a</strain>
    </source>
</reference>
<evidence type="ECO:0000313" key="2">
    <source>
        <dbReference type="EMBL" id="CAJ61526.1"/>
    </source>
</evidence>
<dbReference type="EMBL" id="CT573213">
    <property type="protein sequence ID" value="CAJ61526.1"/>
    <property type="molecule type" value="Genomic_DNA"/>
</dbReference>
<dbReference type="HOGENOM" id="CLU_200392_0_0_11"/>
<accession>Q0RLS8</accession>
<name>Q0RLS8_FRAAA</name>
<evidence type="ECO:0000313" key="3">
    <source>
        <dbReference type="Proteomes" id="UP000000657"/>
    </source>
</evidence>
<protein>
    <submittedName>
        <fullName evidence="2">Uncharacterized protein</fullName>
    </submittedName>
</protein>
<sequence length="74" mass="8066">MIGMFWALVYLVLILGGLGLLGLCAWRVWQKVRGVRRALGELSTRVSGLAADTAELSARLNHAEVTARLAERTS</sequence>